<evidence type="ECO:0000313" key="11">
    <source>
        <dbReference type="Proteomes" id="UP001589605"/>
    </source>
</evidence>
<dbReference type="InterPro" id="IPR036890">
    <property type="entry name" value="HATPase_C_sf"/>
</dbReference>
<dbReference type="InterPro" id="IPR003661">
    <property type="entry name" value="HisK_dim/P_dom"/>
</dbReference>
<dbReference type="SMART" id="SM00388">
    <property type="entry name" value="HisKA"/>
    <property type="match status" value="1"/>
</dbReference>
<dbReference type="InterPro" id="IPR000014">
    <property type="entry name" value="PAS"/>
</dbReference>
<dbReference type="InterPro" id="IPR036097">
    <property type="entry name" value="HisK_dim/P_sf"/>
</dbReference>
<dbReference type="PANTHER" id="PTHR43304">
    <property type="entry name" value="PHYTOCHROME-LIKE PROTEIN CPH1"/>
    <property type="match status" value="1"/>
</dbReference>
<reference evidence="10 11" key="1">
    <citation type="submission" date="2024-09" db="EMBL/GenBank/DDBJ databases">
        <authorList>
            <person name="Sun Q."/>
            <person name="Mori K."/>
        </authorList>
    </citation>
    <scope>NUCLEOTIDE SEQUENCE [LARGE SCALE GENOMIC DNA]</scope>
    <source>
        <strain evidence="10 11">CECT 8286</strain>
    </source>
</reference>
<dbReference type="CDD" id="cd00082">
    <property type="entry name" value="HisKA"/>
    <property type="match status" value="1"/>
</dbReference>
<evidence type="ECO:0000256" key="6">
    <source>
        <dbReference type="SAM" id="Coils"/>
    </source>
</evidence>
<dbReference type="Pfam" id="PF00512">
    <property type="entry name" value="HisKA"/>
    <property type="match status" value="1"/>
</dbReference>
<dbReference type="PROSITE" id="PS50113">
    <property type="entry name" value="PAC"/>
    <property type="match status" value="3"/>
</dbReference>
<evidence type="ECO:0000256" key="1">
    <source>
        <dbReference type="ARBA" id="ARBA00000085"/>
    </source>
</evidence>
<keyword evidence="4" id="KW-0808">Transferase</keyword>
<dbReference type="Pfam" id="PF13426">
    <property type="entry name" value="PAS_9"/>
    <property type="match status" value="1"/>
</dbReference>
<dbReference type="InterPro" id="IPR003594">
    <property type="entry name" value="HATPase_dom"/>
</dbReference>
<dbReference type="SMART" id="SM00086">
    <property type="entry name" value="PAC"/>
    <property type="match status" value="3"/>
</dbReference>
<name>A0ABV5F696_9FLAO</name>
<feature type="domain" description="PAC" evidence="9">
    <location>
        <begin position="497"/>
        <end position="549"/>
    </location>
</feature>
<evidence type="ECO:0000256" key="2">
    <source>
        <dbReference type="ARBA" id="ARBA00012438"/>
    </source>
</evidence>
<evidence type="ECO:0000256" key="3">
    <source>
        <dbReference type="ARBA" id="ARBA00022553"/>
    </source>
</evidence>
<dbReference type="EC" id="2.7.13.3" evidence="2"/>
<dbReference type="PRINTS" id="PR00344">
    <property type="entry name" value="BCTRLSENSOR"/>
</dbReference>
<dbReference type="InterPro" id="IPR005467">
    <property type="entry name" value="His_kinase_dom"/>
</dbReference>
<feature type="domain" description="PAC" evidence="9">
    <location>
        <begin position="623"/>
        <end position="675"/>
    </location>
</feature>
<organism evidence="10 11">
    <name type="scientific">Formosa undariae</name>
    <dbReference type="NCBI Taxonomy" id="1325436"/>
    <lineage>
        <taxon>Bacteria</taxon>
        <taxon>Pseudomonadati</taxon>
        <taxon>Bacteroidota</taxon>
        <taxon>Flavobacteriia</taxon>
        <taxon>Flavobacteriales</taxon>
        <taxon>Flavobacteriaceae</taxon>
        <taxon>Formosa</taxon>
    </lineage>
</organism>
<dbReference type="Proteomes" id="UP001589605">
    <property type="component" value="Unassembled WGS sequence"/>
</dbReference>
<sequence length="939" mass="108527">MSKTQHKLITHSEIGRLLNSDDFYASIETKSQHLIFTLNMLLQNQQPQFLCWGDDLLFYYNQAFYDAFFIDNNNHDYLGKSFKNITAEVLSELINPLENTLKSRTYSSLDALEVKYEGLNKTYWTFNFVPLQIHDSLAEGVLVSCIDDTVKFRASKKLSKLTSRFTNIVKQAPIGVLIVSSRTKMVDTINWKYRQLFNKNYKVAVGDNFEDALPQTPFDLKSDILKTLDTGKSFQLTEIPITLTHKETSRTHYYNFLGEAIKDENEVITGLILATTEVTDSVTAKQAVFESENRFKNLVLRSPIPIAVFHGPDHIITIANNTMLNDIWRKDYDSCIDHKLLDVFPELAHQKFPDLLDNVYKTGQAYSEREALATIDGKDGTRNFYFDLDYTPIYEADHIITGLIITAVDVTEKVNSRKRIEKTETRLRIATEAAELATWELDLNTKALTHSKRLPHILGYPESDNLTKDFIRNRTVPEDLDTILIPAYKKALKTGTYLYEVRTRKKDDSIIWIRTHGKVFYDENGSPSKLFGTLREITLEKRNEQQLIDNEQKFRLLADSMPQKIWTANTDGVLDYYNQTVYDYTGHTKETLNPTNWLTIVHPDDKEENAFLWKRSIETGEDFIFEHRFIRHDGQYRWQLSRAIPQRDNKGKIQRWVGTSTDIQDQKMFLQELERQVKERTKLLGEANEKLESSIEELQRMNEELQSFAYISSHDLQEPLRKIQIFSSRILDLEKDNLSETGTNYFNRMQNAAHRMQVLIKDLLTYSRTNTSTRSFEKTDLNTVLDEVKIDLKELIKEHDVTVEVGNLCTAYIIPFQFIQLMNNLINNSIKFAREGVPSVIKIDSVIDKGSTFKLEQLTADGEYCHIKVSDNGIGFDPEYGEKIFEVFERLHTRTAYEGTGIGLAIVKKIVENHDGFIFAKGEENKGVTFNIYIPTDIS</sequence>
<dbReference type="InterPro" id="IPR013656">
    <property type="entry name" value="PAS_4"/>
</dbReference>
<dbReference type="NCBIfam" id="TIGR00229">
    <property type="entry name" value="sensory_box"/>
    <property type="match status" value="2"/>
</dbReference>
<dbReference type="SUPFAM" id="SSF55785">
    <property type="entry name" value="PYP-like sensor domain (PAS domain)"/>
    <property type="match status" value="4"/>
</dbReference>
<dbReference type="Gene3D" id="1.10.287.130">
    <property type="match status" value="1"/>
</dbReference>
<dbReference type="InterPro" id="IPR004358">
    <property type="entry name" value="Sig_transdc_His_kin-like_C"/>
</dbReference>
<dbReference type="Gene3D" id="3.30.450.20">
    <property type="entry name" value="PAS domain"/>
    <property type="match status" value="4"/>
</dbReference>
<dbReference type="SUPFAM" id="SSF47384">
    <property type="entry name" value="Homodimeric domain of signal transducing histidine kinase"/>
    <property type="match status" value="1"/>
</dbReference>
<feature type="domain" description="PAS" evidence="8">
    <location>
        <begin position="550"/>
        <end position="620"/>
    </location>
</feature>
<dbReference type="PROSITE" id="PS50112">
    <property type="entry name" value="PAS"/>
    <property type="match status" value="2"/>
</dbReference>
<proteinExistence type="predicted"/>
<dbReference type="Pfam" id="PF08447">
    <property type="entry name" value="PAS_3"/>
    <property type="match status" value="2"/>
</dbReference>
<feature type="domain" description="Histidine kinase" evidence="7">
    <location>
        <begin position="711"/>
        <end position="938"/>
    </location>
</feature>
<evidence type="ECO:0000313" key="10">
    <source>
        <dbReference type="EMBL" id="MFB9054967.1"/>
    </source>
</evidence>
<keyword evidence="3" id="KW-0597">Phosphoprotein</keyword>
<dbReference type="CDD" id="cd00130">
    <property type="entry name" value="PAS"/>
    <property type="match status" value="2"/>
</dbReference>
<dbReference type="Gene3D" id="3.30.565.10">
    <property type="entry name" value="Histidine kinase-like ATPase, C-terminal domain"/>
    <property type="match status" value="1"/>
</dbReference>
<evidence type="ECO:0000256" key="4">
    <source>
        <dbReference type="ARBA" id="ARBA00022679"/>
    </source>
</evidence>
<dbReference type="PANTHER" id="PTHR43304:SF1">
    <property type="entry name" value="PAC DOMAIN-CONTAINING PROTEIN"/>
    <property type="match status" value="1"/>
</dbReference>
<accession>A0ABV5F696</accession>
<dbReference type="Pfam" id="PF08448">
    <property type="entry name" value="PAS_4"/>
    <property type="match status" value="1"/>
</dbReference>
<keyword evidence="6" id="KW-0175">Coiled coil</keyword>
<evidence type="ECO:0000256" key="5">
    <source>
        <dbReference type="ARBA" id="ARBA00022777"/>
    </source>
</evidence>
<gene>
    <name evidence="10" type="ORF">ACFFVB_17925</name>
</gene>
<keyword evidence="11" id="KW-1185">Reference proteome</keyword>
<dbReference type="Pfam" id="PF02518">
    <property type="entry name" value="HATPase_c"/>
    <property type="match status" value="1"/>
</dbReference>
<feature type="coiled-coil region" evidence="6">
    <location>
        <begin position="670"/>
        <end position="708"/>
    </location>
</feature>
<dbReference type="InterPro" id="IPR001610">
    <property type="entry name" value="PAC"/>
</dbReference>
<dbReference type="InterPro" id="IPR035965">
    <property type="entry name" value="PAS-like_dom_sf"/>
</dbReference>
<evidence type="ECO:0000259" key="7">
    <source>
        <dbReference type="PROSITE" id="PS50109"/>
    </source>
</evidence>
<feature type="domain" description="PAS" evidence="8">
    <location>
        <begin position="423"/>
        <end position="495"/>
    </location>
</feature>
<dbReference type="EMBL" id="JBHMEZ010000032">
    <property type="protein sequence ID" value="MFB9054967.1"/>
    <property type="molecule type" value="Genomic_DNA"/>
</dbReference>
<comment type="caution">
    <text evidence="10">The sequence shown here is derived from an EMBL/GenBank/DDBJ whole genome shotgun (WGS) entry which is preliminary data.</text>
</comment>
<dbReference type="SMART" id="SM00091">
    <property type="entry name" value="PAS"/>
    <property type="match status" value="4"/>
</dbReference>
<feature type="domain" description="PAC" evidence="9">
    <location>
        <begin position="369"/>
        <end position="422"/>
    </location>
</feature>
<keyword evidence="5" id="KW-0418">Kinase</keyword>
<dbReference type="SMART" id="SM00387">
    <property type="entry name" value="HATPase_c"/>
    <property type="match status" value="1"/>
</dbReference>
<dbReference type="PROSITE" id="PS50109">
    <property type="entry name" value="HIS_KIN"/>
    <property type="match status" value="1"/>
</dbReference>
<protein>
    <recommendedName>
        <fullName evidence="2">histidine kinase</fullName>
        <ecNumber evidence="2">2.7.13.3</ecNumber>
    </recommendedName>
</protein>
<dbReference type="SUPFAM" id="SSF55874">
    <property type="entry name" value="ATPase domain of HSP90 chaperone/DNA topoisomerase II/histidine kinase"/>
    <property type="match status" value="1"/>
</dbReference>
<dbReference type="InterPro" id="IPR052162">
    <property type="entry name" value="Sensor_kinase/Photoreceptor"/>
</dbReference>
<dbReference type="InterPro" id="IPR013655">
    <property type="entry name" value="PAS_fold_3"/>
</dbReference>
<dbReference type="InterPro" id="IPR000700">
    <property type="entry name" value="PAS-assoc_C"/>
</dbReference>
<evidence type="ECO:0000259" key="9">
    <source>
        <dbReference type="PROSITE" id="PS50113"/>
    </source>
</evidence>
<evidence type="ECO:0000259" key="8">
    <source>
        <dbReference type="PROSITE" id="PS50112"/>
    </source>
</evidence>
<dbReference type="RefSeq" id="WP_382384613.1">
    <property type="nucleotide sequence ID" value="NZ_JBHMEZ010000032.1"/>
</dbReference>
<comment type="catalytic activity">
    <reaction evidence="1">
        <text>ATP + protein L-histidine = ADP + protein N-phospho-L-histidine.</text>
        <dbReference type="EC" id="2.7.13.3"/>
    </reaction>
</comment>